<name>A0ABD5YJR8_9EURY</name>
<sequence>MVLFVATSITISSVISSPETTMGHADFCTQSGVICFEYGPFGIIKADKWGHGTAYAILTATLAYAFVDPVRVNRRRRLTLSVCFAIVFGICLEFAQWPIPDRSMSELDAIANAIGAFLMAILWWKLRAAKPDNDEVLS</sequence>
<evidence type="ECO:0000313" key="2">
    <source>
        <dbReference type="EMBL" id="MFC7189564.1"/>
    </source>
</evidence>
<reference evidence="2 3" key="1">
    <citation type="journal article" date="2019" name="Int. J. Syst. Evol. Microbiol.">
        <title>The Global Catalogue of Microorganisms (GCM) 10K type strain sequencing project: providing services to taxonomists for standard genome sequencing and annotation.</title>
        <authorList>
            <consortium name="The Broad Institute Genomics Platform"/>
            <consortium name="The Broad Institute Genome Sequencing Center for Infectious Disease"/>
            <person name="Wu L."/>
            <person name="Ma J."/>
        </authorList>
    </citation>
    <scope>NUCLEOTIDE SEQUENCE [LARGE SCALE GENOMIC DNA]</scope>
    <source>
        <strain evidence="2 3">RDMS1</strain>
    </source>
</reference>
<dbReference type="AlphaFoldDB" id="A0ABD5YJR8"/>
<keyword evidence="3" id="KW-1185">Reference proteome</keyword>
<dbReference type="Proteomes" id="UP001596417">
    <property type="component" value="Unassembled WGS sequence"/>
</dbReference>
<keyword evidence="1" id="KW-0812">Transmembrane</keyword>
<evidence type="ECO:0000256" key="1">
    <source>
        <dbReference type="SAM" id="Phobius"/>
    </source>
</evidence>
<keyword evidence="1" id="KW-1133">Transmembrane helix</keyword>
<gene>
    <name evidence="2" type="ORF">ACFQL7_06655</name>
</gene>
<keyword evidence="1" id="KW-0472">Membrane</keyword>
<evidence type="ECO:0000313" key="3">
    <source>
        <dbReference type="Proteomes" id="UP001596417"/>
    </source>
</evidence>
<dbReference type="EMBL" id="JBHTAX010000001">
    <property type="protein sequence ID" value="MFC7189564.1"/>
    <property type="molecule type" value="Genomic_DNA"/>
</dbReference>
<dbReference type="PANTHER" id="PTHR28008:SF1">
    <property type="entry name" value="DOMAIN PROTEIN, PUTATIVE (AFU_ORTHOLOGUE AFUA_3G10980)-RELATED"/>
    <property type="match status" value="1"/>
</dbReference>
<organism evidence="2 3">
    <name type="scientific">Halocatena marina</name>
    <dbReference type="NCBI Taxonomy" id="2934937"/>
    <lineage>
        <taxon>Archaea</taxon>
        <taxon>Methanobacteriati</taxon>
        <taxon>Methanobacteriota</taxon>
        <taxon>Stenosarchaea group</taxon>
        <taxon>Halobacteria</taxon>
        <taxon>Halobacteriales</taxon>
        <taxon>Natronomonadaceae</taxon>
        <taxon>Halocatena</taxon>
    </lineage>
</organism>
<feature type="transmembrane region" description="Helical" evidence="1">
    <location>
        <begin position="109"/>
        <end position="126"/>
    </location>
</feature>
<dbReference type="NCBIfam" id="NF037970">
    <property type="entry name" value="vanZ_1"/>
    <property type="match status" value="1"/>
</dbReference>
<dbReference type="RefSeq" id="WP_390205032.1">
    <property type="nucleotide sequence ID" value="NZ_JBHSZC010000001.1"/>
</dbReference>
<dbReference type="PANTHER" id="PTHR28008">
    <property type="entry name" value="DOMAIN PROTEIN, PUTATIVE (AFU_ORTHOLOGUE AFUA_3G10980)-RELATED"/>
    <property type="match status" value="1"/>
</dbReference>
<feature type="transmembrane region" description="Helical" evidence="1">
    <location>
        <begin position="49"/>
        <end position="66"/>
    </location>
</feature>
<protein>
    <submittedName>
        <fullName evidence="2">VanZ family protein</fullName>
    </submittedName>
</protein>
<proteinExistence type="predicted"/>
<feature type="transmembrane region" description="Helical" evidence="1">
    <location>
        <begin position="78"/>
        <end position="97"/>
    </location>
</feature>
<accession>A0ABD5YJR8</accession>
<comment type="caution">
    <text evidence="2">The sequence shown here is derived from an EMBL/GenBank/DDBJ whole genome shotgun (WGS) entry which is preliminary data.</text>
</comment>